<dbReference type="InterPro" id="IPR056924">
    <property type="entry name" value="SH3_Tf2-1"/>
</dbReference>
<comment type="caution">
    <text evidence="2">The sequence shown here is derived from an EMBL/GenBank/DDBJ whole genome shotgun (WGS) entry which is preliminary data.</text>
</comment>
<name>A0A8T3B4K6_DENNO</name>
<feature type="domain" description="Tf2-1-like SH3-like" evidence="1">
    <location>
        <begin position="47"/>
        <end position="109"/>
    </location>
</feature>
<evidence type="ECO:0000259" key="1">
    <source>
        <dbReference type="Pfam" id="PF24626"/>
    </source>
</evidence>
<reference evidence="2" key="1">
    <citation type="journal article" date="2022" name="Front. Genet.">
        <title>Chromosome-Scale Assembly of the Dendrobium nobile Genome Provides Insights Into the Molecular Mechanism of the Biosynthesis of the Medicinal Active Ingredient of Dendrobium.</title>
        <authorList>
            <person name="Xu Q."/>
            <person name="Niu S.-C."/>
            <person name="Li K.-L."/>
            <person name="Zheng P.-J."/>
            <person name="Zhang X.-J."/>
            <person name="Jia Y."/>
            <person name="Liu Y."/>
            <person name="Niu Y.-X."/>
            <person name="Yu L.-H."/>
            <person name="Chen D.-F."/>
            <person name="Zhang G.-Q."/>
        </authorList>
    </citation>
    <scope>NUCLEOTIDE SEQUENCE</scope>
    <source>
        <tissue evidence="2">Leaf</tissue>
    </source>
</reference>
<sequence>MSQYCNNQTAQQFHNILEEVHSKLNDSNSKYNKLADEHLRHKVFNLGDLVMLRVHREHFPPGSYSKLSMRKNGPFPVLHKINDNAYVINLPAHIQTSTTFTVIHIHQYHPSYEANIDMSSPEESSSEDGHT</sequence>
<protein>
    <recommendedName>
        <fullName evidence="1">Tf2-1-like SH3-like domain-containing protein</fullName>
    </recommendedName>
</protein>
<organism evidence="2 3">
    <name type="scientific">Dendrobium nobile</name>
    <name type="common">Orchid</name>
    <dbReference type="NCBI Taxonomy" id="94219"/>
    <lineage>
        <taxon>Eukaryota</taxon>
        <taxon>Viridiplantae</taxon>
        <taxon>Streptophyta</taxon>
        <taxon>Embryophyta</taxon>
        <taxon>Tracheophyta</taxon>
        <taxon>Spermatophyta</taxon>
        <taxon>Magnoliopsida</taxon>
        <taxon>Liliopsida</taxon>
        <taxon>Asparagales</taxon>
        <taxon>Orchidaceae</taxon>
        <taxon>Epidendroideae</taxon>
        <taxon>Malaxideae</taxon>
        <taxon>Dendrobiinae</taxon>
        <taxon>Dendrobium</taxon>
    </lineage>
</organism>
<accession>A0A8T3B4K6</accession>
<dbReference type="SMR" id="A0A8T3B4K6"/>
<proteinExistence type="predicted"/>
<dbReference type="AlphaFoldDB" id="A0A8T3B4K6"/>
<dbReference type="Proteomes" id="UP000829196">
    <property type="component" value="Unassembled WGS sequence"/>
</dbReference>
<dbReference type="Pfam" id="PF24626">
    <property type="entry name" value="SH3_Tf2-1"/>
    <property type="match status" value="1"/>
</dbReference>
<evidence type="ECO:0000313" key="2">
    <source>
        <dbReference type="EMBL" id="KAI0503935.1"/>
    </source>
</evidence>
<dbReference type="OrthoDB" id="1935586at2759"/>
<keyword evidence="3" id="KW-1185">Reference proteome</keyword>
<gene>
    <name evidence="2" type="ORF">KFK09_014881</name>
</gene>
<evidence type="ECO:0000313" key="3">
    <source>
        <dbReference type="Proteomes" id="UP000829196"/>
    </source>
</evidence>
<dbReference type="EMBL" id="JAGYWB010000011">
    <property type="protein sequence ID" value="KAI0503935.1"/>
    <property type="molecule type" value="Genomic_DNA"/>
</dbReference>